<dbReference type="PANTHER" id="PTHR31297:SF13">
    <property type="entry name" value="PUTATIVE-RELATED"/>
    <property type="match status" value="1"/>
</dbReference>
<evidence type="ECO:0000256" key="4">
    <source>
        <dbReference type="ARBA" id="ARBA00023316"/>
    </source>
</evidence>
<dbReference type="GO" id="GO:0009251">
    <property type="term" value="P:glucan catabolic process"/>
    <property type="evidence" value="ECO:0007669"/>
    <property type="project" value="TreeGrafter"/>
</dbReference>
<dbReference type="OrthoDB" id="1887033at2759"/>
<dbReference type="GeneID" id="54571715"/>
<dbReference type="GO" id="GO:0071555">
    <property type="term" value="P:cell wall organization"/>
    <property type="evidence" value="ECO:0007669"/>
    <property type="project" value="UniProtKB-KW"/>
</dbReference>
<evidence type="ECO:0000313" key="8">
    <source>
        <dbReference type="Proteomes" id="UP000799537"/>
    </source>
</evidence>
<keyword evidence="8" id="KW-1185">Reference proteome</keyword>
<evidence type="ECO:0000256" key="2">
    <source>
        <dbReference type="ARBA" id="ARBA00022801"/>
    </source>
</evidence>
<reference evidence="7" key="1">
    <citation type="journal article" date="2020" name="Stud. Mycol.">
        <title>101 Dothideomycetes genomes: a test case for predicting lifestyles and emergence of pathogens.</title>
        <authorList>
            <person name="Haridas S."/>
            <person name="Albert R."/>
            <person name="Binder M."/>
            <person name="Bloem J."/>
            <person name="Labutti K."/>
            <person name="Salamov A."/>
            <person name="Andreopoulos B."/>
            <person name="Baker S."/>
            <person name="Barry K."/>
            <person name="Bills G."/>
            <person name="Bluhm B."/>
            <person name="Cannon C."/>
            <person name="Castanera R."/>
            <person name="Culley D."/>
            <person name="Daum C."/>
            <person name="Ezra D."/>
            <person name="Gonzalez J."/>
            <person name="Henrissat B."/>
            <person name="Kuo A."/>
            <person name="Liang C."/>
            <person name="Lipzen A."/>
            <person name="Lutzoni F."/>
            <person name="Magnuson J."/>
            <person name="Mondo S."/>
            <person name="Nolan M."/>
            <person name="Ohm R."/>
            <person name="Pangilinan J."/>
            <person name="Park H.-J."/>
            <person name="Ramirez L."/>
            <person name="Alfaro M."/>
            <person name="Sun H."/>
            <person name="Tritt A."/>
            <person name="Yoshinaga Y."/>
            <person name="Zwiers L.-H."/>
            <person name="Turgeon B."/>
            <person name="Goodwin S."/>
            <person name="Spatafora J."/>
            <person name="Crous P."/>
            <person name="Grigoriev I."/>
        </authorList>
    </citation>
    <scope>NUCLEOTIDE SEQUENCE</scope>
    <source>
        <strain evidence="7">ATCC 36951</strain>
    </source>
</reference>
<dbReference type="EMBL" id="ML993619">
    <property type="protein sequence ID" value="KAF2161451.1"/>
    <property type="molecule type" value="Genomic_DNA"/>
</dbReference>
<organism evidence="7 8">
    <name type="scientific">Zasmidium cellare ATCC 36951</name>
    <dbReference type="NCBI Taxonomy" id="1080233"/>
    <lineage>
        <taxon>Eukaryota</taxon>
        <taxon>Fungi</taxon>
        <taxon>Dikarya</taxon>
        <taxon>Ascomycota</taxon>
        <taxon>Pezizomycotina</taxon>
        <taxon>Dothideomycetes</taxon>
        <taxon>Dothideomycetidae</taxon>
        <taxon>Mycosphaerellales</taxon>
        <taxon>Mycosphaerellaceae</taxon>
        <taxon>Zasmidium</taxon>
    </lineage>
</organism>
<keyword evidence="2 5" id="KW-0378">Hydrolase</keyword>
<dbReference type="Pfam" id="PF00150">
    <property type="entry name" value="Cellulase"/>
    <property type="match status" value="1"/>
</dbReference>
<dbReference type="GO" id="GO:0008422">
    <property type="term" value="F:beta-glucosidase activity"/>
    <property type="evidence" value="ECO:0007669"/>
    <property type="project" value="TreeGrafter"/>
</dbReference>
<dbReference type="FunFam" id="3.20.20.80:FF:000130">
    <property type="entry name" value="Endoglucanase C"/>
    <property type="match status" value="1"/>
</dbReference>
<accession>A0A6A6C322</accession>
<comment type="similarity">
    <text evidence="1 5">Belongs to the glycosyl hydrolase 5 (cellulase A) family.</text>
</comment>
<dbReference type="PANTHER" id="PTHR31297">
    <property type="entry name" value="GLUCAN ENDO-1,6-BETA-GLUCOSIDASE B"/>
    <property type="match status" value="1"/>
</dbReference>
<dbReference type="GO" id="GO:0009986">
    <property type="term" value="C:cell surface"/>
    <property type="evidence" value="ECO:0007669"/>
    <property type="project" value="TreeGrafter"/>
</dbReference>
<dbReference type="Gene3D" id="3.20.20.80">
    <property type="entry name" value="Glycosidases"/>
    <property type="match status" value="1"/>
</dbReference>
<dbReference type="InterPro" id="IPR017853">
    <property type="entry name" value="GH"/>
</dbReference>
<proteinExistence type="inferred from homology"/>
<name>A0A6A6C322_ZASCE</name>
<protein>
    <submittedName>
        <fullName evidence="7">Glycoside hydrolase family 5 protein</fullName>
    </submittedName>
</protein>
<dbReference type="GO" id="GO:0005576">
    <property type="term" value="C:extracellular region"/>
    <property type="evidence" value="ECO:0007669"/>
    <property type="project" value="TreeGrafter"/>
</dbReference>
<dbReference type="Proteomes" id="UP000799537">
    <property type="component" value="Unassembled WGS sequence"/>
</dbReference>
<gene>
    <name evidence="7" type="ORF">M409DRAFT_69795</name>
</gene>
<evidence type="ECO:0000259" key="6">
    <source>
        <dbReference type="Pfam" id="PF00150"/>
    </source>
</evidence>
<dbReference type="InterPro" id="IPR050386">
    <property type="entry name" value="Glycosyl_hydrolase_5"/>
</dbReference>
<feature type="domain" description="Glycoside hydrolase family 5" evidence="6">
    <location>
        <begin position="74"/>
        <end position="336"/>
    </location>
</feature>
<sequence length="490" mass="56804">MSTGILRVQGSQLIGNDNRPIILRGTALGGWMNMENFITGYPAQESQHRASMLKTLGAEKSNFFFDKLLTYFFTEQDAAFIASKGLNCLRVPFNYHHFEDDMNPRVLKDDNGFKYLDRVIDLCAQHGIYTILDLHAVPGGQNPDWHSDNTTNVASFWTHKDFQDRVVWLWKAIAGRYKGNAWVAGYNLLNEPCDAEHVRLVRFYERIEREVRSVDPEHVLWLDGNTFSMEWRGSEEVLPNTVYGLHDYSMMGFPKGERYAGTEEQNSQLERQFLRKAEFMTKYDAPVWNGEFGPVYADPALDKDHEEVNAARINLLGQQLKIYDKYKIHWNIWLYKDIGLQGMLHANPESKWMKTIAPFLEKKRALQLDAWGRRPSKEVEDVINPLVEFIDKHIPQSKMQYPTPWATERQIVRLVNQLWMAGCLSDEFAELFKDMSFEELDECAKSFHFDECLQRDQLNLVLESHAKLAEGDGSWTRPMADTNGVKLELD</sequence>
<dbReference type="RefSeq" id="XP_033662340.1">
    <property type="nucleotide sequence ID" value="XM_033818443.1"/>
</dbReference>
<evidence type="ECO:0000256" key="5">
    <source>
        <dbReference type="RuleBase" id="RU361153"/>
    </source>
</evidence>
<dbReference type="InterPro" id="IPR001547">
    <property type="entry name" value="Glyco_hydro_5"/>
</dbReference>
<dbReference type="SUPFAM" id="SSF51445">
    <property type="entry name" value="(Trans)glycosidases"/>
    <property type="match status" value="1"/>
</dbReference>
<dbReference type="AlphaFoldDB" id="A0A6A6C322"/>
<keyword evidence="3 5" id="KW-0326">Glycosidase</keyword>
<evidence type="ECO:0000256" key="3">
    <source>
        <dbReference type="ARBA" id="ARBA00023295"/>
    </source>
</evidence>
<evidence type="ECO:0000313" key="7">
    <source>
        <dbReference type="EMBL" id="KAF2161451.1"/>
    </source>
</evidence>
<evidence type="ECO:0000256" key="1">
    <source>
        <dbReference type="ARBA" id="ARBA00005641"/>
    </source>
</evidence>
<keyword evidence="4" id="KW-0961">Cell wall biogenesis/degradation</keyword>